<dbReference type="AlphaFoldDB" id="A0A8S8XBK1"/>
<dbReference type="Pfam" id="PF00472">
    <property type="entry name" value="RF-1"/>
    <property type="match status" value="1"/>
</dbReference>
<dbReference type="SUPFAM" id="SSF110916">
    <property type="entry name" value="Peptidyl-tRNA hydrolase domain-like"/>
    <property type="match status" value="1"/>
</dbReference>
<dbReference type="PANTHER" id="PTHR47814">
    <property type="entry name" value="PEPTIDYL-TRNA HYDROLASE ARFB"/>
    <property type="match status" value="1"/>
</dbReference>
<feature type="domain" description="Prokaryotic-type class I peptide chain release factors" evidence="2">
    <location>
        <begin position="7"/>
        <end position="129"/>
    </location>
</feature>
<dbReference type="Gene3D" id="3.30.160.20">
    <property type="match status" value="1"/>
</dbReference>
<sequence length="134" mass="14917">MKVPDYDQRALELRFVLATGPGGQNVNKVSTAVELRLDLPQAGLPDRILWPLVRLAGKRVSKEGVLIIVANKQRTQERNKADALQRLDELLLKAAEPPPPPRRPTKPTKASKTRRLDGKTRRGTIKKLRGSADD</sequence>
<gene>
    <name evidence="3" type="ORF">TMPK1_23410</name>
</gene>
<dbReference type="GO" id="GO:0003747">
    <property type="term" value="F:translation release factor activity"/>
    <property type="evidence" value="ECO:0007669"/>
    <property type="project" value="InterPro"/>
</dbReference>
<dbReference type="PANTHER" id="PTHR47814:SF1">
    <property type="entry name" value="PEPTIDYL-TRNA HYDROLASE ARFB"/>
    <property type="match status" value="1"/>
</dbReference>
<evidence type="ECO:0000259" key="2">
    <source>
        <dbReference type="Pfam" id="PF00472"/>
    </source>
</evidence>
<feature type="compositionally biased region" description="Basic residues" evidence="1">
    <location>
        <begin position="103"/>
        <end position="113"/>
    </location>
</feature>
<dbReference type="NCBIfam" id="NF006718">
    <property type="entry name" value="PRK09256.1"/>
    <property type="match status" value="1"/>
</dbReference>
<dbReference type="Proteomes" id="UP000681075">
    <property type="component" value="Unassembled WGS sequence"/>
</dbReference>
<feature type="region of interest" description="Disordered" evidence="1">
    <location>
        <begin position="92"/>
        <end position="134"/>
    </location>
</feature>
<evidence type="ECO:0000256" key="1">
    <source>
        <dbReference type="SAM" id="MobiDB-lite"/>
    </source>
</evidence>
<evidence type="ECO:0000313" key="4">
    <source>
        <dbReference type="Proteomes" id="UP000681075"/>
    </source>
</evidence>
<keyword evidence="3" id="KW-0378">Hydrolase</keyword>
<protein>
    <submittedName>
        <fullName evidence="3">Aminoacyl-tRNA hydrolase</fullName>
    </submittedName>
</protein>
<evidence type="ECO:0000313" key="3">
    <source>
        <dbReference type="EMBL" id="GIL40104.1"/>
    </source>
</evidence>
<dbReference type="GO" id="GO:0072344">
    <property type="term" value="P:rescue of stalled ribosome"/>
    <property type="evidence" value="ECO:0007669"/>
    <property type="project" value="TreeGrafter"/>
</dbReference>
<name>A0A8S8XBK1_9PROT</name>
<dbReference type="EMBL" id="BOPV01000001">
    <property type="protein sequence ID" value="GIL40104.1"/>
    <property type="molecule type" value="Genomic_DNA"/>
</dbReference>
<dbReference type="GO" id="GO:0043022">
    <property type="term" value="F:ribosome binding"/>
    <property type="evidence" value="ECO:0007669"/>
    <property type="project" value="TreeGrafter"/>
</dbReference>
<dbReference type="RefSeq" id="WP_420243213.1">
    <property type="nucleotide sequence ID" value="NZ_BOPV01000001.1"/>
</dbReference>
<organism evidence="3 4">
    <name type="scientific">Roseiterribacter gracilis</name>
    <dbReference type="NCBI Taxonomy" id="2812848"/>
    <lineage>
        <taxon>Bacteria</taxon>
        <taxon>Pseudomonadati</taxon>
        <taxon>Pseudomonadota</taxon>
        <taxon>Alphaproteobacteria</taxon>
        <taxon>Rhodospirillales</taxon>
        <taxon>Roseiterribacteraceae</taxon>
        <taxon>Roseiterribacter</taxon>
    </lineage>
</organism>
<reference evidence="3" key="1">
    <citation type="submission" date="2021-02" db="EMBL/GenBank/DDBJ databases">
        <title>Genome sequence of Rhodospirillales sp. strain TMPK1 isolated from soil.</title>
        <authorList>
            <person name="Nakai R."/>
            <person name="Kusada H."/>
            <person name="Tamaki H."/>
        </authorList>
    </citation>
    <scope>NUCLEOTIDE SEQUENCE</scope>
    <source>
        <strain evidence="3">TMPK1</strain>
    </source>
</reference>
<dbReference type="InterPro" id="IPR000352">
    <property type="entry name" value="Pep_chain_release_fac_I"/>
</dbReference>
<dbReference type="GO" id="GO:0004045">
    <property type="term" value="F:peptidyl-tRNA hydrolase activity"/>
    <property type="evidence" value="ECO:0007669"/>
    <property type="project" value="TreeGrafter"/>
</dbReference>
<proteinExistence type="predicted"/>
<comment type="caution">
    <text evidence="3">The sequence shown here is derived from an EMBL/GenBank/DDBJ whole genome shotgun (WGS) entry which is preliminary data.</text>
</comment>
<accession>A0A8S8XBK1</accession>
<feature type="compositionally biased region" description="Basic residues" evidence="1">
    <location>
        <begin position="121"/>
        <end position="134"/>
    </location>
</feature>
<keyword evidence="4" id="KW-1185">Reference proteome</keyword>